<dbReference type="InterPro" id="IPR011990">
    <property type="entry name" value="TPR-like_helical_dom_sf"/>
</dbReference>
<proteinExistence type="predicted"/>
<dbReference type="AlphaFoldDB" id="A0A2S8FJA3"/>
<dbReference type="SUPFAM" id="SSF48452">
    <property type="entry name" value="TPR-like"/>
    <property type="match status" value="2"/>
</dbReference>
<evidence type="ECO:0000256" key="3">
    <source>
        <dbReference type="SAM" id="SignalP"/>
    </source>
</evidence>
<gene>
    <name evidence="4" type="ORF">C5Y83_18500</name>
</gene>
<evidence type="ECO:0000313" key="5">
    <source>
        <dbReference type="Proteomes" id="UP000238322"/>
    </source>
</evidence>
<feature type="compositionally biased region" description="Basic and acidic residues" evidence="2">
    <location>
        <begin position="642"/>
        <end position="652"/>
    </location>
</feature>
<feature type="signal peptide" evidence="3">
    <location>
        <begin position="1"/>
        <end position="29"/>
    </location>
</feature>
<evidence type="ECO:0000256" key="2">
    <source>
        <dbReference type="SAM" id="MobiDB-lite"/>
    </source>
</evidence>
<accession>A0A2S8FJA3</accession>
<dbReference type="SUPFAM" id="SSF48371">
    <property type="entry name" value="ARM repeat"/>
    <property type="match status" value="1"/>
</dbReference>
<comment type="caution">
    <text evidence="4">The sequence shown here is derived from an EMBL/GenBank/DDBJ whole genome shotgun (WGS) entry which is preliminary data.</text>
</comment>
<dbReference type="InterPro" id="IPR011989">
    <property type="entry name" value="ARM-like"/>
</dbReference>
<name>A0A2S8FJA3_9BACT</name>
<dbReference type="Proteomes" id="UP000238322">
    <property type="component" value="Unassembled WGS sequence"/>
</dbReference>
<dbReference type="InterPro" id="IPR019734">
    <property type="entry name" value="TPR_rpt"/>
</dbReference>
<feature type="repeat" description="TPR" evidence="1">
    <location>
        <begin position="444"/>
        <end position="477"/>
    </location>
</feature>
<dbReference type="SMART" id="SM00028">
    <property type="entry name" value="TPR"/>
    <property type="match status" value="3"/>
</dbReference>
<protein>
    <recommendedName>
        <fullName evidence="6">Tetratricopeptide repeat protein</fullName>
    </recommendedName>
</protein>
<feature type="region of interest" description="Disordered" evidence="2">
    <location>
        <begin position="632"/>
        <end position="652"/>
    </location>
</feature>
<evidence type="ECO:0008006" key="6">
    <source>
        <dbReference type="Google" id="ProtNLM"/>
    </source>
</evidence>
<organism evidence="4 5">
    <name type="scientific">Blastopirellula marina</name>
    <dbReference type="NCBI Taxonomy" id="124"/>
    <lineage>
        <taxon>Bacteria</taxon>
        <taxon>Pseudomonadati</taxon>
        <taxon>Planctomycetota</taxon>
        <taxon>Planctomycetia</taxon>
        <taxon>Pirellulales</taxon>
        <taxon>Pirellulaceae</taxon>
        <taxon>Blastopirellula</taxon>
    </lineage>
</organism>
<keyword evidence="1" id="KW-0802">TPR repeat</keyword>
<dbReference type="EMBL" id="PUHY01000012">
    <property type="protein sequence ID" value="PQO32223.1"/>
    <property type="molecule type" value="Genomic_DNA"/>
</dbReference>
<dbReference type="PROSITE" id="PS50005">
    <property type="entry name" value="TPR"/>
    <property type="match status" value="1"/>
</dbReference>
<reference evidence="4 5" key="1">
    <citation type="submission" date="2018-02" db="EMBL/GenBank/DDBJ databases">
        <title>Comparative genomes isolates from brazilian mangrove.</title>
        <authorList>
            <person name="Araujo J.E."/>
            <person name="Taketani R.G."/>
            <person name="Silva M.C.P."/>
            <person name="Loureco M.V."/>
            <person name="Andreote F.D."/>
        </authorList>
    </citation>
    <scope>NUCLEOTIDE SEQUENCE [LARGE SCALE GENOMIC DNA]</scope>
    <source>
        <strain evidence="4 5">Hex-1 MGV</strain>
    </source>
</reference>
<keyword evidence="3" id="KW-0732">Signal</keyword>
<evidence type="ECO:0000313" key="4">
    <source>
        <dbReference type="EMBL" id="PQO32223.1"/>
    </source>
</evidence>
<feature type="chain" id="PRO_5015646053" description="Tetratricopeptide repeat protein" evidence="3">
    <location>
        <begin position="30"/>
        <end position="652"/>
    </location>
</feature>
<dbReference type="InterPro" id="IPR016024">
    <property type="entry name" value="ARM-type_fold"/>
</dbReference>
<dbReference type="Gene3D" id="1.25.40.10">
    <property type="entry name" value="Tetratricopeptide repeat domain"/>
    <property type="match status" value="3"/>
</dbReference>
<sequence length="652" mass="74341">MPWNNRLCRLNAAVCLFLIGSLTASSVHAQSTTPATPQVDQLIKQLGDPNFMVRERAQTELARMGVTAFDQLFGAMRDNDLEVARRAQYLIRSVEIEWTRPEFSEEVNSYLNRYGNLNTDNRRSRIGELGRLHSIDALSALCRISRYDVSEAISKEAALAAAIQFQGAQGEEKENIAKVITERIGDSPRTGPSWLKIFRKSLDQPEEAAKQWQVQVDKEIDLFTTRPALTSQQTVLDLVRWQVDQLRSDGQQEEALAAMRDVIRISTKFSESELIDLTTWFLDRKGPSVVSELAAMHAEKHPVPDDKVMGGPFGDNPSLLYLLAEAELVQNNIELANQYADAALALFPESFDSHYLTAQSLQERGCFRWSRNEYQYVIDSNPIDDRVGIFARVQYAEMEHDHGDSKRAMEIMWPWVEVAEKKGSGNRDPFGGRELDEVNGASLARAYLFRASYREKQGKFKEAQEDLLKALKHDEDEADVLIAAYRLGKKDEMWRTKAKEHIDHTIAFYKPYIERFQKQYEFFKENRRGDDIMGAQSSQMARYCNQYAWLVGNTYGDFDHAIAASKLSLDLQPGNGAYLDTLAHCYAAKGDWEQAYKCQRQAVQQMPHSGMVRLKYLEFAEQCKKHKIEIQPLDLPSSPDTHFPDFMKDGGK</sequence>
<dbReference type="OrthoDB" id="228255at2"/>
<dbReference type="RefSeq" id="WP_105331235.1">
    <property type="nucleotide sequence ID" value="NZ_PUHY01000012.1"/>
</dbReference>
<evidence type="ECO:0000256" key="1">
    <source>
        <dbReference type="PROSITE-ProRule" id="PRU00339"/>
    </source>
</evidence>
<dbReference type="Gene3D" id="1.25.10.10">
    <property type="entry name" value="Leucine-rich Repeat Variant"/>
    <property type="match status" value="1"/>
</dbReference>